<dbReference type="InterPro" id="IPR011330">
    <property type="entry name" value="Glyco_hydro/deAcase_b/a-brl"/>
</dbReference>
<keyword evidence="2" id="KW-1133">Transmembrane helix</keyword>
<proteinExistence type="predicted"/>
<dbReference type="InterPro" id="IPR006837">
    <property type="entry name" value="Divergent_DAC"/>
</dbReference>
<reference evidence="3" key="1">
    <citation type="journal article" date="2014" name="Int. J. Syst. Evol. Microbiol.">
        <title>Complete genome sequence of Corynebacterium casei LMG S-19264T (=DSM 44701T), isolated from a smear-ripened cheese.</title>
        <authorList>
            <consortium name="US DOE Joint Genome Institute (JGI-PGF)"/>
            <person name="Walter F."/>
            <person name="Albersmeier A."/>
            <person name="Kalinowski J."/>
            <person name="Ruckert C."/>
        </authorList>
    </citation>
    <scope>NUCLEOTIDE SEQUENCE</scope>
    <source>
        <strain evidence="3">CGMCC 1.15082</strain>
    </source>
</reference>
<evidence type="ECO:0000256" key="1">
    <source>
        <dbReference type="SAM" id="MobiDB-lite"/>
    </source>
</evidence>
<dbReference type="GO" id="GO:0005975">
    <property type="term" value="P:carbohydrate metabolic process"/>
    <property type="evidence" value="ECO:0007669"/>
    <property type="project" value="InterPro"/>
</dbReference>
<dbReference type="PANTHER" id="PTHR30105">
    <property type="entry name" value="UNCHARACTERIZED YIBQ-RELATED"/>
    <property type="match status" value="1"/>
</dbReference>
<feature type="transmembrane region" description="Helical" evidence="2">
    <location>
        <begin position="24"/>
        <end position="46"/>
    </location>
</feature>
<dbReference type="PANTHER" id="PTHR30105:SF2">
    <property type="entry name" value="DIVERGENT POLYSACCHARIDE DEACETYLASE SUPERFAMILY"/>
    <property type="match status" value="1"/>
</dbReference>
<comment type="caution">
    <text evidence="3">The sequence shown here is derived from an EMBL/GenBank/DDBJ whole genome shotgun (WGS) entry which is preliminary data.</text>
</comment>
<evidence type="ECO:0000313" key="4">
    <source>
        <dbReference type="Proteomes" id="UP000646478"/>
    </source>
</evidence>
<dbReference type="SUPFAM" id="SSF88713">
    <property type="entry name" value="Glycoside hydrolase/deacetylase"/>
    <property type="match status" value="1"/>
</dbReference>
<evidence type="ECO:0008006" key="5">
    <source>
        <dbReference type="Google" id="ProtNLM"/>
    </source>
</evidence>
<dbReference type="Gene3D" id="3.20.20.370">
    <property type="entry name" value="Glycoside hydrolase/deacetylase"/>
    <property type="match status" value="1"/>
</dbReference>
<keyword evidence="2" id="KW-0472">Membrane</keyword>
<reference evidence="3" key="2">
    <citation type="submission" date="2020-09" db="EMBL/GenBank/DDBJ databases">
        <authorList>
            <person name="Sun Q."/>
            <person name="Zhou Y."/>
        </authorList>
    </citation>
    <scope>NUCLEOTIDE SEQUENCE</scope>
    <source>
        <strain evidence="3">CGMCC 1.15082</strain>
    </source>
</reference>
<dbReference type="Proteomes" id="UP000646478">
    <property type="component" value="Unassembled WGS sequence"/>
</dbReference>
<keyword evidence="2" id="KW-0812">Transmembrane</keyword>
<evidence type="ECO:0000256" key="2">
    <source>
        <dbReference type="SAM" id="Phobius"/>
    </source>
</evidence>
<dbReference type="RefSeq" id="WP_188825443.1">
    <property type="nucleotide sequence ID" value="NZ_BMHH01000016.1"/>
</dbReference>
<dbReference type="CDD" id="cd10936">
    <property type="entry name" value="CE4_DAC2"/>
    <property type="match status" value="1"/>
</dbReference>
<name>A0A916SLL9_9HYPH</name>
<feature type="region of interest" description="Disordered" evidence="1">
    <location>
        <begin position="1"/>
        <end position="21"/>
    </location>
</feature>
<accession>A0A916SLL9</accession>
<evidence type="ECO:0000313" key="3">
    <source>
        <dbReference type="EMBL" id="GGB03428.1"/>
    </source>
</evidence>
<dbReference type="EMBL" id="BMHH01000016">
    <property type="protein sequence ID" value="GGB03428.1"/>
    <property type="molecule type" value="Genomic_DNA"/>
</dbReference>
<gene>
    <name evidence="3" type="ORF">GCM10011491_34500</name>
</gene>
<sequence length="379" mass="40830">MSDIHSPLGQDRKKRKRGDAGSRAYSWIMPAVAVIGIVGIAGYLAIGKGAVFRNPTPPTPPQEKAATPTVIAAGKPQLPPLRQGDGPAIIRVTPDMPANISVTDPTKIGQNLRIAHLPDPELIEQSALGPLPVRGPDGRRPLDVYARGWSGARGARVAIVIGGLGLSQTGTQNAIRQLPEEVTLAFAPQGNSLTRWMQTARQRGHEILMQVPLEPFDYPRVDPGRHTLTVDGGAQKNINDLHWTLSRITNYTGVMNYMGARFTADPAALTPVVEEIGRRGLFYLDDGTSARSQVERIALEQATPFAAADLLLDAVQERGEILKKLDELERTARARGAAMATGSAFPVTVEAVSIWANEAKTRGIEIVPVSALVRDPERE</sequence>
<dbReference type="Pfam" id="PF04748">
    <property type="entry name" value="Polysacc_deac_2"/>
    <property type="match status" value="1"/>
</dbReference>
<protein>
    <recommendedName>
        <fullName evidence="5">Divergent polysaccharide deacetylase family protein</fullName>
    </recommendedName>
</protein>
<organism evidence="3 4">
    <name type="scientific">Brucella endophytica</name>
    <dbReference type="NCBI Taxonomy" id="1963359"/>
    <lineage>
        <taxon>Bacteria</taxon>
        <taxon>Pseudomonadati</taxon>
        <taxon>Pseudomonadota</taxon>
        <taxon>Alphaproteobacteria</taxon>
        <taxon>Hyphomicrobiales</taxon>
        <taxon>Brucellaceae</taxon>
        <taxon>Brucella/Ochrobactrum group</taxon>
        <taxon>Brucella</taxon>
    </lineage>
</organism>
<dbReference type="AlphaFoldDB" id="A0A916SLL9"/>
<keyword evidence="4" id="KW-1185">Reference proteome</keyword>